<gene>
    <name evidence="2" type="ORF">BFP71_18400</name>
</gene>
<comment type="caution">
    <text evidence="2">The sequence shown here is derived from an EMBL/GenBank/DDBJ whole genome shotgun (WGS) entry which is preliminary data.</text>
</comment>
<keyword evidence="3" id="KW-1185">Reference proteome</keyword>
<dbReference type="Proteomes" id="UP000095552">
    <property type="component" value="Unassembled WGS sequence"/>
</dbReference>
<protein>
    <recommendedName>
        <fullName evidence="1">Methyltransferase FkbM domain-containing protein</fullName>
    </recommendedName>
</protein>
<dbReference type="SUPFAM" id="SSF53335">
    <property type="entry name" value="S-adenosyl-L-methionine-dependent methyltransferases"/>
    <property type="match status" value="1"/>
</dbReference>
<dbReference type="STRING" id="1563681.BFP71_18400"/>
<dbReference type="InterPro" id="IPR052514">
    <property type="entry name" value="SAM-dependent_MTase"/>
</dbReference>
<sequence>MGGKDTFSFRLKNGFQIDVPRKMMPPFKESFFDRVYLKNFPNGQLKTENPTIIDIGGNVGFFSLFMLSQFPKAKVIAFEPMPFNFQQLAHYQSTYSTLDWTIENKAVSSNRDGIKLFSSTIDGFSTMASVFTDQGKGEEINVETVVFSDVIETYGLTKIDLMKLDCEGSEYAILYGMSDDQFDLVSNFSIETHPGQSGNQNHSALVSFLKEKKYDLVDQMNSDGTGYIWAWR</sequence>
<dbReference type="InterPro" id="IPR006342">
    <property type="entry name" value="FkbM_mtfrase"/>
</dbReference>
<reference evidence="2 3" key="1">
    <citation type="submission" date="2016-08" db="EMBL/GenBank/DDBJ databases">
        <title>Draft genome of Fabibacter sp. strain SK-8.</title>
        <authorList>
            <person name="Wong S.-K."/>
            <person name="Hamasaki K."/>
            <person name="Yoshizawa S."/>
        </authorList>
    </citation>
    <scope>NUCLEOTIDE SEQUENCE [LARGE SCALE GENOMIC DNA]</scope>
    <source>
        <strain evidence="2 3">SK-8</strain>
    </source>
</reference>
<dbReference type="RefSeq" id="WP_069836867.1">
    <property type="nucleotide sequence ID" value="NZ_MDGQ01000005.1"/>
</dbReference>
<dbReference type="EMBL" id="MDGQ01000005">
    <property type="protein sequence ID" value="OEK05363.1"/>
    <property type="molecule type" value="Genomic_DNA"/>
</dbReference>
<evidence type="ECO:0000259" key="1">
    <source>
        <dbReference type="Pfam" id="PF05050"/>
    </source>
</evidence>
<accession>A0A1E5T1V6</accession>
<organism evidence="2 3">
    <name type="scientific">Roseivirga misakiensis</name>
    <dbReference type="NCBI Taxonomy" id="1563681"/>
    <lineage>
        <taxon>Bacteria</taxon>
        <taxon>Pseudomonadati</taxon>
        <taxon>Bacteroidota</taxon>
        <taxon>Cytophagia</taxon>
        <taxon>Cytophagales</taxon>
        <taxon>Roseivirgaceae</taxon>
        <taxon>Roseivirga</taxon>
    </lineage>
</organism>
<dbReference type="Pfam" id="PF05050">
    <property type="entry name" value="Methyltransf_21"/>
    <property type="match status" value="1"/>
</dbReference>
<dbReference type="PANTHER" id="PTHR34203:SF15">
    <property type="entry name" value="SLL1173 PROTEIN"/>
    <property type="match status" value="1"/>
</dbReference>
<proteinExistence type="predicted"/>
<evidence type="ECO:0000313" key="2">
    <source>
        <dbReference type="EMBL" id="OEK05363.1"/>
    </source>
</evidence>
<feature type="domain" description="Methyltransferase FkbM" evidence="1">
    <location>
        <begin position="54"/>
        <end position="215"/>
    </location>
</feature>
<dbReference type="NCBIfam" id="TIGR01444">
    <property type="entry name" value="fkbM_fam"/>
    <property type="match status" value="1"/>
</dbReference>
<dbReference type="InterPro" id="IPR029063">
    <property type="entry name" value="SAM-dependent_MTases_sf"/>
</dbReference>
<dbReference type="Gene3D" id="3.40.50.150">
    <property type="entry name" value="Vaccinia Virus protein VP39"/>
    <property type="match status" value="1"/>
</dbReference>
<evidence type="ECO:0000313" key="3">
    <source>
        <dbReference type="Proteomes" id="UP000095552"/>
    </source>
</evidence>
<name>A0A1E5T1V6_9BACT</name>
<dbReference type="AlphaFoldDB" id="A0A1E5T1V6"/>
<dbReference type="PANTHER" id="PTHR34203">
    <property type="entry name" value="METHYLTRANSFERASE, FKBM FAMILY PROTEIN"/>
    <property type="match status" value="1"/>
</dbReference>